<dbReference type="InterPro" id="IPR051405">
    <property type="entry name" value="phD/YefM_antitoxin"/>
</dbReference>
<dbReference type="EMBL" id="CP022278">
    <property type="protein sequence ID" value="ASK27442.1"/>
    <property type="molecule type" value="Genomic_DNA"/>
</dbReference>
<comment type="similarity">
    <text evidence="1 2">Belongs to the phD/YefM antitoxin family.</text>
</comment>
<gene>
    <name evidence="3" type="ORF">BG910_06535</name>
</gene>
<dbReference type="KEGG" id="nei:BG910_06535"/>
<dbReference type="RefSeq" id="WP_089036147.1">
    <property type="nucleotide sequence ID" value="NZ_CP022278.1"/>
</dbReference>
<protein>
    <recommendedName>
        <fullName evidence="2">Antitoxin</fullName>
    </recommendedName>
</protein>
<dbReference type="InterPro" id="IPR006442">
    <property type="entry name" value="Antitoxin_Phd/YefM"/>
</dbReference>
<proteinExistence type="inferred from homology"/>
<dbReference type="OrthoDB" id="5297687at2"/>
<dbReference type="Proteomes" id="UP000198238">
    <property type="component" value="Chromosome"/>
</dbReference>
<dbReference type="PANTHER" id="PTHR33713">
    <property type="entry name" value="ANTITOXIN YAFN-RELATED"/>
    <property type="match status" value="1"/>
</dbReference>
<keyword evidence="4" id="KW-1185">Reference proteome</keyword>
<sequence>MNPILSDVAVSVTELKRNYAAIVAEAEGAVAVLNHNKPESYLIPAQQYEALMDYIEDLADARKIMERAGERAVEVNLHDL</sequence>
<dbReference type="PANTHER" id="PTHR33713:SF10">
    <property type="entry name" value="ANTITOXIN YAFN"/>
    <property type="match status" value="1"/>
</dbReference>
<comment type="function">
    <text evidence="2">Antitoxin component of a type II toxin-antitoxin (TA) system.</text>
</comment>
<accession>A0A220S1Z8</accession>
<organism evidence="3 4">
    <name type="scientific">Neisseria chenwenguii</name>
    <dbReference type="NCBI Taxonomy" id="1853278"/>
    <lineage>
        <taxon>Bacteria</taxon>
        <taxon>Pseudomonadati</taxon>
        <taxon>Pseudomonadota</taxon>
        <taxon>Betaproteobacteria</taxon>
        <taxon>Neisseriales</taxon>
        <taxon>Neisseriaceae</taxon>
        <taxon>Neisseria</taxon>
    </lineage>
</organism>
<reference evidence="3 4" key="1">
    <citation type="submission" date="2017-06" db="EMBL/GenBank/DDBJ databases">
        <title>Neisseria chenwenguii sp. nov., isolated from the intestinal contents of Tibetan Plateau Pika in Yushu, Qinghai Province, China.</title>
        <authorList>
            <person name="Zhang G."/>
        </authorList>
    </citation>
    <scope>NUCLEOTIDE SEQUENCE [LARGE SCALE GENOMIC DNA]</scope>
    <source>
        <strain evidence="3 4">10023</strain>
    </source>
</reference>
<name>A0A220S1Z8_9NEIS</name>
<dbReference type="AlphaFoldDB" id="A0A220S1Z8"/>
<dbReference type="Pfam" id="PF02604">
    <property type="entry name" value="PhdYeFM_antitox"/>
    <property type="match status" value="1"/>
</dbReference>
<evidence type="ECO:0000313" key="3">
    <source>
        <dbReference type="EMBL" id="ASK27442.1"/>
    </source>
</evidence>
<evidence type="ECO:0000256" key="1">
    <source>
        <dbReference type="ARBA" id="ARBA00009981"/>
    </source>
</evidence>
<evidence type="ECO:0000256" key="2">
    <source>
        <dbReference type="RuleBase" id="RU362080"/>
    </source>
</evidence>
<dbReference type="InterPro" id="IPR036165">
    <property type="entry name" value="YefM-like_sf"/>
</dbReference>
<dbReference type="SUPFAM" id="SSF143120">
    <property type="entry name" value="YefM-like"/>
    <property type="match status" value="1"/>
</dbReference>
<evidence type="ECO:0000313" key="4">
    <source>
        <dbReference type="Proteomes" id="UP000198238"/>
    </source>
</evidence>